<comment type="caution">
    <text evidence="1">The sequence shown here is derived from an EMBL/GenBank/DDBJ whole genome shotgun (WGS) entry which is preliminary data.</text>
</comment>
<name>A0A9W6XRN8_9STRA</name>
<evidence type="ECO:0000313" key="2">
    <source>
        <dbReference type="Proteomes" id="UP001165121"/>
    </source>
</evidence>
<dbReference type="EMBL" id="BSXT01001581">
    <property type="protein sequence ID" value="GMF43705.1"/>
    <property type="molecule type" value="Genomic_DNA"/>
</dbReference>
<reference evidence="1" key="1">
    <citation type="submission" date="2023-04" db="EMBL/GenBank/DDBJ databases">
        <title>Phytophthora fragariaefolia NBRC 109709.</title>
        <authorList>
            <person name="Ichikawa N."/>
            <person name="Sato H."/>
            <person name="Tonouchi N."/>
        </authorList>
    </citation>
    <scope>NUCLEOTIDE SEQUENCE</scope>
    <source>
        <strain evidence="1">NBRC 109709</strain>
    </source>
</reference>
<sequence length="111" mass="12120">MGIAPAYDNGNEEQAAQREAEVYARLIALGLQRQDTELTFVPTLNGERADPNATGSVLHLRMNNWSMGDISAALSRGLVDNLFAMIPPELQQLVSVQPYVPAQSTRYVTAC</sequence>
<organism evidence="1 2">
    <name type="scientific">Phytophthora fragariaefolia</name>
    <dbReference type="NCBI Taxonomy" id="1490495"/>
    <lineage>
        <taxon>Eukaryota</taxon>
        <taxon>Sar</taxon>
        <taxon>Stramenopiles</taxon>
        <taxon>Oomycota</taxon>
        <taxon>Peronosporomycetes</taxon>
        <taxon>Peronosporales</taxon>
        <taxon>Peronosporaceae</taxon>
        <taxon>Phytophthora</taxon>
    </lineage>
</organism>
<dbReference type="AlphaFoldDB" id="A0A9W6XRN8"/>
<dbReference type="Proteomes" id="UP001165121">
    <property type="component" value="Unassembled WGS sequence"/>
</dbReference>
<accession>A0A9W6XRN8</accession>
<gene>
    <name evidence="1" type="ORF">Pfra01_001488700</name>
</gene>
<dbReference type="OrthoDB" id="10264182at2759"/>
<proteinExistence type="predicted"/>
<dbReference type="Gene3D" id="3.30.420.40">
    <property type="match status" value="1"/>
</dbReference>
<evidence type="ECO:0000313" key="1">
    <source>
        <dbReference type="EMBL" id="GMF43705.1"/>
    </source>
</evidence>
<protein>
    <submittedName>
        <fullName evidence="1">Unnamed protein product</fullName>
    </submittedName>
</protein>
<keyword evidence="2" id="KW-1185">Reference proteome</keyword>